<protein>
    <submittedName>
        <fullName evidence="2">Uncharacterized protein</fullName>
    </submittedName>
</protein>
<keyword evidence="1" id="KW-0812">Transmembrane</keyword>
<dbReference type="Proteomes" id="UP001321760">
    <property type="component" value="Unassembled WGS sequence"/>
</dbReference>
<reference evidence="2" key="2">
    <citation type="submission" date="2023-05" db="EMBL/GenBank/DDBJ databases">
        <authorList>
            <consortium name="Lawrence Berkeley National Laboratory"/>
            <person name="Steindorff A."/>
            <person name="Hensen N."/>
            <person name="Bonometti L."/>
            <person name="Westerberg I."/>
            <person name="Brannstrom I.O."/>
            <person name="Guillou S."/>
            <person name="Cros-Aarteil S."/>
            <person name="Calhoun S."/>
            <person name="Haridas S."/>
            <person name="Kuo A."/>
            <person name="Mondo S."/>
            <person name="Pangilinan J."/>
            <person name="Riley R."/>
            <person name="Labutti K."/>
            <person name="Andreopoulos B."/>
            <person name="Lipzen A."/>
            <person name="Chen C."/>
            <person name="Yanf M."/>
            <person name="Daum C."/>
            <person name="Ng V."/>
            <person name="Clum A."/>
            <person name="Ohm R."/>
            <person name="Martin F."/>
            <person name="Silar P."/>
            <person name="Natvig D."/>
            <person name="Lalanne C."/>
            <person name="Gautier V."/>
            <person name="Ament-Velasquez S.L."/>
            <person name="Kruys A."/>
            <person name="Hutchinson M.I."/>
            <person name="Powell A.J."/>
            <person name="Barry K."/>
            <person name="Miller A.N."/>
            <person name="Grigoriev I.V."/>
            <person name="Debuchy R."/>
            <person name="Gladieux P."/>
            <person name="Thoren M.H."/>
            <person name="Johannesson H."/>
        </authorList>
    </citation>
    <scope>NUCLEOTIDE SEQUENCE</scope>
    <source>
        <strain evidence="2">PSN243</strain>
    </source>
</reference>
<name>A0AAV9H3T7_9PEZI</name>
<dbReference type="AlphaFoldDB" id="A0AAV9H3T7"/>
<keyword evidence="3" id="KW-1185">Reference proteome</keyword>
<evidence type="ECO:0000313" key="3">
    <source>
        <dbReference type="Proteomes" id="UP001321760"/>
    </source>
</evidence>
<proteinExistence type="predicted"/>
<gene>
    <name evidence="2" type="ORF">QBC34DRAFT_460104</name>
</gene>
<sequence>MAVDSDDGSIFELLPRGQREIQRSPKNIGGGFPWRSVSWRFVCSALFSILIMVVIHSYAERDSLGPWDRRIFTTLTLLLSALVSLSLGSLLGLLGAVIRWPLLAKHSHTPRDVDLVLGMPNPTGSLKLVMHHCGWSKKWSTTTTIVLVYLVVNIIGRLSVAIFDLTYDLNDNAGIEYPVMYTDFGGPEWMRAEPPSENQDLGQINNFALAGLTVVDTKHNRSDPSTYNMKNISGKSLDRSITGDRVTYTYHLREYRGLDEYASTDRILHSSSQCLGRSIFNKTVYEKGKPVADLNDELASTAPEWLRILAALQAYFDPAIHYIWAKNWNYEALNDATACVTSYLHNEVYPGPNATFFSCTTCLTSSPSESNGRGLDANPFFHFSPFGAYDRISAYSYDVGAFASKEYSSEDHTMHFVNELGAMRYSQLGEGWYATPVLQEYELHAAHLTARLPILAVMGAEARLPRVVRDAGASEQPYIVTSLEVKWGRGMGVLGAILAGQLIAVAVVWAYSRGVWVRDHESFFSIATVLRTAVVQGRGRSSDTGEQLAERMRGVVGEGGMRYGTRDVGVQGRRAYELDVWRDVKGVFPRHGGVGYV</sequence>
<evidence type="ECO:0000256" key="1">
    <source>
        <dbReference type="SAM" id="Phobius"/>
    </source>
</evidence>
<feature type="transmembrane region" description="Helical" evidence="1">
    <location>
        <begin position="39"/>
        <end position="59"/>
    </location>
</feature>
<keyword evidence="1" id="KW-0472">Membrane</keyword>
<feature type="transmembrane region" description="Helical" evidence="1">
    <location>
        <begin position="71"/>
        <end position="98"/>
    </location>
</feature>
<comment type="caution">
    <text evidence="2">The sequence shown here is derived from an EMBL/GenBank/DDBJ whole genome shotgun (WGS) entry which is preliminary data.</text>
</comment>
<organism evidence="2 3">
    <name type="scientific">Podospora aff. communis PSN243</name>
    <dbReference type="NCBI Taxonomy" id="3040156"/>
    <lineage>
        <taxon>Eukaryota</taxon>
        <taxon>Fungi</taxon>
        <taxon>Dikarya</taxon>
        <taxon>Ascomycota</taxon>
        <taxon>Pezizomycotina</taxon>
        <taxon>Sordariomycetes</taxon>
        <taxon>Sordariomycetidae</taxon>
        <taxon>Sordariales</taxon>
        <taxon>Podosporaceae</taxon>
        <taxon>Podospora</taxon>
    </lineage>
</organism>
<reference evidence="2" key="1">
    <citation type="journal article" date="2023" name="Mol. Phylogenet. Evol.">
        <title>Genome-scale phylogeny and comparative genomics of the fungal order Sordariales.</title>
        <authorList>
            <person name="Hensen N."/>
            <person name="Bonometti L."/>
            <person name="Westerberg I."/>
            <person name="Brannstrom I.O."/>
            <person name="Guillou S."/>
            <person name="Cros-Aarteil S."/>
            <person name="Calhoun S."/>
            <person name="Haridas S."/>
            <person name="Kuo A."/>
            <person name="Mondo S."/>
            <person name="Pangilinan J."/>
            <person name="Riley R."/>
            <person name="LaButti K."/>
            <person name="Andreopoulos B."/>
            <person name="Lipzen A."/>
            <person name="Chen C."/>
            <person name="Yan M."/>
            <person name="Daum C."/>
            <person name="Ng V."/>
            <person name="Clum A."/>
            <person name="Steindorff A."/>
            <person name="Ohm R.A."/>
            <person name="Martin F."/>
            <person name="Silar P."/>
            <person name="Natvig D.O."/>
            <person name="Lalanne C."/>
            <person name="Gautier V."/>
            <person name="Ament-Velasquez S.L."/>
            <person name="Kruys A."/>
            <person name="Hutchinson M.I."/>
            <person name="Powell A.J."/>
            <person name="Barry K."/>
            <person name="Miller A.N."/>
            <person name="Grigoriev I.V."/>
            <person name="Debuchy R."/>
            <person name="Gladieux P."/>
            <person name="Hiltunen Thoren M."/>
            <person name="Johannesson H."/>
        </authorList>
    </citation>
    <scope>NUCLEOTIDE SEQUENCE</scope>
    <source>
        <strain evidence="2">PSN243</strain>
    </source>
</reference>
<evidence type="ECO:0000313" key="2">
    <source>
        <dbReference type="EMBL" id="KAK4455267.1"/>
    </source>
</evidence>
<keyword evidence="1" id="KW-1133">Transmembrane helix</keyword>
<dbReference type="EMBL" id="MU865914">
    <property type="protein sequence ID" value="KAK4455267.1"/>
    <property type="molecule type" value="Genomic_DNA"/>
</dbReference>
<accession>A0AAV9H3T7</accession>